<protein>
    <submittedName>
        <fullName evidence="1">Uncharacterized protein</fullName>
    </submittedName>
</protein>
<name>A0ACC0NR68_RHOML</name>
<gene>
    <name evidence="1" type="ORF">RHMOL_Rhmol05G0139200</name>
</gene>
<accession>A0ACC0NR68</accession>
<dbReference type="Proteomes" id="UP001062846">
    <property type="component" value="Chromosome 5"/>
</dbReference>
<evidence type="ECO:0000313" key="1">
    <source>
        <dbReference type="EMBL" id="KAI8554993.1"/>
    </source>
</evidence>
<organism evidence="1 2">
    <name type="scientific">Rhododendron molle</name>
    <name type="common">Chinese azalea</name>
    <name type="synonym">Azalea mollis</name>
    <dbReference type="NCBI Taxonomy" id="49168"/>
    <lineage>
        <taxon>Eukaryota</taxon>
        <taxon>Viridiplantae</taxon>
        <taxon>Streptophyta</taxon>
        <taxon>Embryophyta</taxon>
        <taxon>Tracheophyta</taxon>
        <taxon>Spermatophyta</taxon>
        <taxon>Magnoliopsida</taxon>
        <taxon>eudicotyledons</taxon>
        <taxon>Gunneridae</taxon>
        <taxon>Pentapetalae</taxon>
        <taxon>asterids</taxon>
        <taxon>Ericales</taxon>
        <taxon>Ericaceae</taxon>
        <taxon>Ericoideae</taxon>
        <taxon>Rhodoreae</taxon>
        <taxon>Rhododendron</taxon>
    </lineage>
</organism>
<evidence type="ECO:0000313" key="2">
    <source>
        <dbReference type="Proteomes" id="UP001062846"/>
    </source>
</evidence>
<keyword evidence="2" id="KW-1185">Reference proteome</keyword>
<dbReference type="EMBL" id="CM046392">
    <property type="protein sequence ID" value="KAI8554993.1"/>
    <property type="molecule type" value="Genomic_DNA"/>
</dbReference>
<comment type="caution">
    <text evidence="1">The sequence shown here is derived from an EMBL/GenBank/DDBJ whole genome shotgun (WGS) entry which is preliminary data.</text>
</comment>
<reference evidence="1" key="1">
    <citation type="submission" date="2022-02" db="EMBL/GenBank/DDBJ databases">
        <title>Plant Genome Project.</title>
        <authorList>
            <person name="Zhang R.-G."/>
        </authorList>
    </citation>
    <scope>NUCLEOTIDE SEQUENCE</scope>
    <source>
        <strain evidence="1">AT1</strain>
    </source>
</reference>
<proteinExistence type="predicted"/>
<sequence>MAVLVKRGLSREAKLKPRGPKSMINRLWKLQRVVVQWSQVTTATTMAIQRGLVVTTISPEVGGSYSSNGVGGDRSVMPPRDPARGKDPAVTEEVPRKAPAEPAEFIPATGTSRHDPIIKSDLVEFVGDDVLTQLLEENPTVVAAVLAAREARQRQIALAEEEERRQQEAEEFSRESEAVERAQEEEAWARESAMELAKSRPQVAHAEFVAETYTPPKPILFVPSGVNSYVARREDYGPKLVLRDPTEHLSVSWAQVYLKKLASASI</sequence>